<comment type="caution">
    <text evidence="11">The sequence shown here is derived from an EMBL/GenBank/DDBJ whole genome shotgun (WGS) entry which is preliminary data.</text>
</comment>
<keyword evidence="5" id="KW-0418">Kinase</keyword>
<evidence type="ECO:0000313" key="12">
    <source>
        <dbReference type="Proteomes" id="UP000468388"/>
    </source>
</evidence>
<evidence type="ECO:0000256" key="7">
    <source>
        <dbReference type="SAM" id="Coils"/>
    </source>
</evidence>
<dbReference type="Proteomes" id="UP000468388">
    <property type="component" value="Unassembled WGS sequence"/>
</dbReference>
<keyword evidence="3 6" id="KW-0597">Phosphoprotein</keyword>
<dbReference type="PROSITE" id="PS50110">
    <property type="entry name" value="RESPONSE_REGULATORY"/>
    <property type="match status" value="1"/>
</dbReference>
<evidence type="ECO:0000256" key="4">
    <source>
        <dbReference type="ARBA" id="ARBA00022679"/>
    </source>
</evidence>
<feature type="modified residue" description="4-aspartylphosphate" evidence="6">
    <location>
        <position position="525"/>
    </location>
</feature>
<dbReference type="SMART" id="SM00387">
    <property type="entry name" value="HATPase_c"/>
    <property type="match status" value="1"/>
</dbReference>
<feature type="transmembrane region" description="Helical" evidence="8">
    <location>
        <begin position="102"/>
        <end position="120"/>
    </location>
</feature>
<dbReference type="Gene3D" id="3.40.50.2300">
    <property type="match status" value="1"/>
</dbReference>
<feature type="coiled-coil region" evidence="7">
    <location>
        <begin position="200"/>
        <end position="227"/>
    </location>
</feature>
<dbReference type="AlphaFoldDB" id="A0A6N8JHP2"/>
<dbReference type="SMART" id="SM00448">
    <property type="entry name" value="REC"/>
    <property type="match status" value="1"/>
</dbReference>
<evidence type="ECO:0000259" key="9">
    <source>
        <dbReference type="PROSITE" id="PS50109"/>
    </source>
</evidence>
<keyword evidence="12" id="KW-1185">Reference proteome</keyword>
<dbReference type="Pfam" id="PF00512">
    <property type="entry name" value="HisKA"/>
    <property type="match status" value="1"/>
</dbReference>
<evidence type="ECO:0000256" key="5">
    <source>
        <dbReference type="ARBA" id="ARBA00022777"/>
    </source>
</evidence>
<feature type="transmembrane region" description="Helical" evidence="8">
    <location>
        <begin position="165"/>
        <end position="186"/>
    </location>
</feature>
<dbReference type="InterPro" id="IPR011006">
    <property type="entry name" value="CheY-like_superfamily"/>
</dbReference>
<dbReference type="InterPro" id="IPR036890">
    <property type="entry name" value="HATPase_C_sf"/>
</dbReference>
<dbReference type="InterPro" id="IPR004358">
    <property type="entry name" value="Sig_transdc_His_kin-like_C"/>
</dbReference>
<dbReference type="SUPFAM" id="SSF55874">
    <property type="entry name" value="ATPase domain of HSP90 chaperone/DNA topoisomerase II/histidine kinase"/>
    <property type="match status" value="1"/>
</dbReference>
<dbReference type="InterPro" id="IPR003594">
    <property type="entry name" value="HATPase_dom"/>
</dbReference>
<organism evidence="11 12">
    <name type="scientific">Chitinophaga oryziterrae</name>
    <dbReference type="NCBI Taxonomy" id="1031224"/>
    <lineage>
        <taxon>Bacteria</taxon>
        <taxon>Pseudomonadati</taxon>
        <taxon>Bacteroidota</taxon>
        <taxon>Chitinophagia</taxon>
        <taxon>Chitinophagales</taxon>
        <taxon>Chitinophagaceae</taxon>
        <taxon>Chitinophaga</taxon>
    </lineage>
</organism>
<dbReference type="SUPFAM" id="SSF52172">
    <property type="entry name" value="CheY-like"/>
    <property type="match status" value="1"/>
</dbReference>
<dbReference type="GO" id="GO:0009927">
    <property type="term" value="F:histidine phosphotransfer kinase activity"/>
    <property type="evidence" value="ECO:0007669"/>
    <property type="project" value="TreeGrafter"/>
</dbReference>
<accession>A0A6N8JHP2</accession>
<evidence type="ECO:0000313" key="11">
    <source>
        <dbReference type="EMBL" id="MVT44494.1"/>
    </source>
</evidence>
<dbReference type="SUPFAM" id="SSF47384">
    <property type="entry name" value="Homodimeric domain of signal transducing histidine kinase"/>
    <property type="match status" value="1"/>
</dbReference>
<dbReference type="EMBL" id="WRXO01000011">
    <property type="protein sequence ID" value="MVT44494.1"/>
    <property type="molecule type" value="Genomic_DNA"/>
</dbReference>
<feature type="domain" description="Response regulatory" evidence="10">
    <location>
        <begin position="476"/>
        <end position="592"/>
    </location>
</feature>
<dbReference type="InterPro" id="IPR001789">
    <property type="entry name" value="Sig_transdc_resp-reg_receiver"/>
</dbReference>
<name>A0A6N8JHP2_9BACT</name>
<protein>
    <recommendedName>
        <fullName evidence="2">histidine kinase</fullName>
        <ecNumber evidence="2">2.7.13.3</ecNumber>
    </recommendedName>
</protein>
<keyword evidence="7" id="KW-0175">Coiled coil</keyword>
<dbReference type="InterPro" id="IPR036097">
    <property type="entry name" value="HisK_dim/P_sf"/>
</dbReference>
<dbReference type="SMART" id="SM00388">
    <property type="entry name" value="HisKA"/>
    <property type="match status" value="1"/>
</dbReference>
<feature type="transmembrane region" description="Helical" evidence="8">
    <location>
        <begin position="76"/>
        <end position="96"/>
    </location>
</feature>
<proteinExistence type="predicted"/>
<evidence type="ECO:0000256" key="6">
    <source>
        <dbReference type="PROSITE-ProRule" id="PRU00169"/>
    </source>
</evidence>
<feature type="transmembrane region" description="Helical" evidence="8">
    <location>
        <begin position="127"/>
        <end position="145"/>
    </location>
</feature>
<evidence type="ECO:0000259" key="10">
    <source>
        <dbReference type="PROSITE" id="PS50110"/>
    </source>
</evidence>
<keyword evidence="8" id="KW-0472">Membrane</keyword>
<dbReference type="PANTHER" id="PTHR43047">
    <property type="entry name" value="TWO-COMPONENT HISTIDINE PROTEIN KINASE"/>
    <property type="match status" value="1"/>
</dbReference>
<dbReference type="GO" id="GO:0005886">
    <property type="term" value="C:plasma membrane"/>
    <property type="evidence" value="ECO:0007669"/>
    <property type="project" value="TreeGrafter"/>
</dbReference>
<evidence type="ECO:0000256" key="1">
    <source>
        <dbReference type="ARBA" id="ARBA00000085"/>
    </source>
</evidence>
<dbReference type="PRINTS" id="PR00344">
    <property type="entry name" value="BCTRLSENSOR"/>
</dbReference>
<dbReference type="RefSeq" id="WP_157303287.1">
    <property type="nucleotide sequence ID" value="NZ_BAAAZB010000036.1"/>
</dbReference>
<keyword evidence="8" id="KW-0812">Transmembrane</keyword>
<dbReference type="EC" id="2.7.13.3" evidence="2"/>
<dbReference type="Gene3D" id="3.30.565.10">
    <property type="entry name" value="Histidine kinase-like ATPase, C-terminal domain"/>
    <property type="match status" value="1"/>
</dbReference>
<dbReference type="CDD" id="cd00156">
    <property type="entry name" value="REC"/>
    <property type="match status" value="1"/>
</dbReference>
<dbReference type="Gene3D" id="1.10.287.130">
    <property type="match status" value="1"/>
</dbReference>
<feature type="transmembrane region" description="Helical" evidence="8">
    <location>
        <begin position="29"/>
        <end position="49"/>
    </location>
</feature>
<sequence>MNLLQLIITSGCSNVLDENKQRTIRTVNLVCLTTALMSIAFGLGCYFLMGGVLIYLPAIVEAILLLSMIYVNKEGWFSAASIGTILINNLTIQYYSAVLGRVTEVHLLFIFLVGLSMLIFDNKRLRIISIGITVACFLAGEINIYNGYVPRLLVSADDHSTAQFVIRWVTIPSILGLDLMVIYYYVKNIDRLRKNELEHVENKLRLAKEYNTELLNLTAQLEKATDAKSIFVRETSHEIRTPLNAIFGISQLLQLKVEQNKSLASIRFLADHLYAASYNTKEIINNILEFSKIEAGKQDKPQPSVFNIRDWIEETVNMHQYVAIVKNVRIKFSVDDEMPEQLNADKVLLSKTLNNLLSNAIKFTTQDSHVTLRIFSSNKKWYIQVTDQGAGIPEDKLRTIFDAFVTERNIFLEGTGLGLHITQKLVESLQGQIEVSSIIGKGSTFTVILPLIKAGKSTESDPDIRAEQFVNLCDTTILIIEDDKMSQLVLSRFLCGLGSKVMLAEDGLEGLLLAKASRPDVIILDSHIPGMSGKETLACIREDALLKDIPVIVASGDPFKEASDELLKAGANEYMIKPIEFKALHSTLTKYIKQRITHP</sequence>
<dbReference type="Pfam" id="PF00072">
    <property type="entry name" value="Response_reg"/>
    <property type="match status" value="1"/>
</dbReference>
<feature type="transmembrane region" description="Helical" evidence="8">
    <location>
        <begin position="55"/>
        <end position="71"/>
    </location>
</feature>
<dbReference type="PANTHER" id="PTHR43047:SF72">
    <property type="entry name" value="OSMOSENSING HISTIDINE PROTEIN KINASE SLN1"/>
    <property type="match status" value="1"/>
</dbReference>
<evidence type="ECO:0000256" key="8">
    <source>
        <dbReference type="SAM" id="Phobius"/>
    </source>
</evidence>
<gene>
    <name evidence="11" type="ORF">GO495_28120</name>
</gene>
<dbReference type="Pfam" id="PF02518">
    <property type="entry name" value="HATPase_c"/>
    <property type="match status" value="1"/>
</dbReference>
<dbReference type="OrthoDB" id="636661at2"/>
<keyword evidence="8" id="KW-1133">Transmembrane helix</keyword>
<dbReference type="GO" id="GO:0000155">
    <property type="term" value="F:phosphorelay sensor kinase activity"/>
    <property type="evidence" value="ECO:0007669"/>
    <property type="project" value="InterPro"/>
</dbReference>
<dbReference type="InterPro" id="IPR005467">
    <property type="entry name" value="His_kinase_dom"/>
</dbReference>
<dbReference type="CDD" id="cd00082">
    <property type="entry name" value="HisKA"/>
    <property type="match status" value="1"/>
</dbReference>
<feature type="domain" description="Histidine kinase" evidence="9">
    <location>
        <begin position="234"/>
        <end position="453"/>
    </location>
</feature>
<dbReference type="InterPro" id="IPR003661">
    <property type="entry name" value="HisK_dim/P_dom"/>
</dbReference>
<evidence type="ECO:0000256" key="3">
    <source>
        <dbReference type="ARBA" id="ARBA00022553"/>
    </source>
</evidence>
<dbReference type="PROSITE" id="PS50109">
    <property type="entry name" value="HIS_KIN"/>
    <property type="match status" value="1"/>
</dbReference>
<evidence type="ECO:0000256" key="2">
    <source>
        <dbReference type="ARBA" id="ARBA00012438"/>
    </source>
</evidence>
<keyword evidence="4" id="KW-0808">Transferase</keyword>
<comment type="catalytic activity">
    <reaction evidence="1">
        <text>ATP + protein L-histidine = ADP + protein N-phospho-L-histidine.</text>
        <dbReference type="EC" id="2.7.13.3"/>
    </reaction>
</comment>
<reference evidence="11 12" key="1">
    <citation type="submission" date="2019-12" db="EMBL/GenBank/DDBJ databases">
        <title>The draft genomic sequence of strain Chitinophaga oryziterrae JCM 16595.</title>
        <authorList>
            <person name="Zhang X."/>
        </authorList>
    </citation>
    <scope>NUCLEOTIDE SEQUENCE [LARGE SCALE GENOMIC DNA]</scope>
    <source>
        <strain evidence="11 12">JCM 16595</strain>
    </source>
</reference>